<organism evidence="1 2">
    <name type="scientific">Enterococcus avium</name>
    <name type="common">Streptococcus avium</name>
    <dbReference type="NCBI Taxonomy" id="33945"/>
    <lineage>
        <taxon>Bacteria</taxon>
        <taxon>Bacillati</taxon>
        <taxon>Bacillota</taxon>
        <taxon>Bacilli</taxon>
        <taxon>Lactobacillales</taxon>
        <taxon>Enterococcaceae</taxon>
        <taxon>Enterococcus</taxon>
    </lineage>
</organism>
<gene>
    <name evidence="1" type="ORF">EK398_03025</name>
</gene>
<dbReference type="AlphaFoldDB" id="A0A437UK26"/>
<accession>A0A437UK26</accession>
<dbReference type="EMBL" id="RYZS01000001">
    <property type="protein sequence ID" value="RVU93915.1"/>
    <property type="molecule type" value="Genomic_DNA"/>
</dbReference>
<dbReference type="RefSeq" id="WP_048717922.1">
    <property type="nucleotide sequence ID" value="NZ_JADPDV010000023.1"/>
</dbReference>
<dbReference type="Proteomes" id="UP000288388">
    <property type="component" value="Unassembled WGS sequence"/>
</dbReference>
<evidence type="ECO:0000313" key="1">
    <source>
        <dbReference type="EMBL" id="RVU93915.1"/>
    </source>
</evidence>
<comment type="caution">
    <text evidence="1">The sequence shown here is derived from an EMBL/GenBank/DDBJ whole genome shotgun (WGS) entry which is preliminary data.</text>
</comment>
<reference evidence="1 2" key="1">
    <citation type="submission" date="2018-12" db="EMBL/GenBank/DDBJ databases">
        <title>A novel vanA-carrying plasmid in a clinical isolate of Enterococcus avium.</title>
        <authorList>
            <person name="Bernasconi O.J."/>
            <person name="Luzzaro F."/>
            <person name="Endimiani A."/>
        </authorList>
    </citation>
    <scope>NUCLEOTIDE SEQUENCE [LARGE SCALE GENOMIC DNA]</scope>
    <source>
        <strain evidence="1 2">LC0559/18</strain>
    </source>
</reference>
<protein>
    <submittedName>
        <fullName evidence="1">Uncharacterized protein</fullName>
    </submittedName>
</protein>
<evidence type="ECO:0000313" key="2">
    <source>
        <dbReference type="Proteomes" id="UP000288388"/>
    </source>
</evidence>
<proteinExistence type="predicted"/>
<sequence>MGYKYFFDGWFHELALSLRANVYLRNHFSKGRKVALIVVTPTNPLIGLKHEVELAKLKEFMKPF</sequence>
<name>A0A437UK26_ENTAV</name>